<dbReference type="GeneID" id="72463439"/>
<dbReference type="PRINTS" id="PR00260">
    <property type="entry name" value="CHEMTRNSDUCR"/>
</dbReference>
<dbReference type="GO" id="GO:0007165">
    <property type="term" value="P:signal transduction"/>
    <property type="evidence" value="ECO:0007669"/>
    <property type="project" value="UniProtKB-KW"/>
</dbReference>
<dbReference type="PANTHER" id="PTHR43531:SF11">
    <property type="entry name" value="METHYL-ACCEPTING CHEMOTAXIS PROTEIN 3"/>
    <property type="match status" value="1"/>
</dbReference>
<dbReference type="OrthoDB" id="266313at2"/>
<sequence length="83" mass="8636">MEQVDAVMNNVVTSSQEIGKIIATIDSIAFQTNILALNAAVDADNAGAAGKSFSVVAEDVVRSLAAKSDEAVRVSKELIENSI</sequence>
<dbReference type="Proteomes" id="UP000260828">
    <property type="component" value="Unassembled WGS sequence"/>
</dbReference>
<evidence type="ECO:0000313" key="6">
    <source>
        <dbReference type="EMBL" id="RGE65976.1"/>
    </source>
</evidence>
<dbReference type="GO" id="GO:0004888">
    <property type="term" value="F:transmembrane signaling receptor activity"/>
    <property type="evidence" value="ECO:0007669"/>
    <property type="project" value="InterPro"/>
</dbReference>
<organism evidence="5 7">
    <name type="scientific">Anaerotruncus colihominis</name>
    <dbReference type="NCBI Taxonomy" id="169435"/>
    <lineage>
        <taxon>Bacteria</taxon>
        <taxon>Bacillati</taxon>
        <taxon>Bacillota</taxon>
        <taxon>Clostridia</taxon>
        <taxon>Eubacteriales</taxon>
        <taxon>Oscillospiraceae</taxon>
        <taxon>Anaerotruncus</taxon>
    </lineage>
</organism>
<keyword evidence="1" id="KW-0145">Chemotaxis</keyword>
<dbReference type="AlphaFoldDB" id="A0A1Y4EI69"/>
<dbReference type="InterPro" id="IPR051310">
    <property type="entry name" value="MCP_chemotaxis"/>
</dbReference>
<reference evidence="7" key="1">
    <citation type="submission" date="2017-04" db="EMBL/GenBank/DDBJ databases">
        <title>Function of individual gut microbiota members based on whole genome sequencing of pure cultures obtained from chicken caecum.</title>
        <authorList>
            <person name="Medvecky M."/>
            <person name="Cejkova D."/>
            <person name="Polansky O."/>
            <person name="Karasova D."/>
            <person name="Kubasova T."/>
            <person name="Cizek A."/>
            <person name="Rychlik I."/>
        </authorList>
    </citation>
    <scope>NUCLEOTIDE SEQUENCE [LARGE SCALE GENOMIC DNA]</scope>
    <source>
        <strain evidence="7">An175</strain>
    </source>
</reference>
<dbReference type="PANTHER" id="PTHR43531">
    <property type="entry name" value="PROTEIN ICFG"/>
    <property type="match status" value="1"/>
</dbReference>
<dbReference type="RefSeq" id="WP_006876997.1">
    <property type="nucleotide sequence ID" value="NZ_CABIWA010000004.1"/>
</dbReference>
<reference evidence="5" key="2">
    <citation type="journal article" date="2018" name="BMC Genomics">
        <title>Whole genome sequencing and function prediction of 133 gut anaerobes isolated from chicken caecum in pure cultures.</title>
        <authorList>
            <person name="Medvecky M."/>
            <person name="Cejkova D."/>
            <person name="Polansky O."/>
            <person name="Karasova D."/>
            <person name="Kubasova T."/>
            <person name="Cizek A."/>
            <person name="Rychlik I."/>
        </authorList>
    </citation>
    <scope>NUCLEOTIDE SEQUENCE</scope>
    <source>
        <strain evidence="5">An175</strain>
    </source>
</reference>
<comment type="similarity">
    <text evidence="2">Belongs to the methyl-accepting chemotaxis (MCP) protein family.</text>
</comment>
<reference evidence="6 8" key="3">
    <citation type="submission" date="2018-08" db="EMBL/GenBank/DDBJ databases">
        <title>A genome reference for cultivated species of the human gut microbiota.</title>
        <authorList>
            <person name="Zou Y."/>
            <person name="Xue W."/>
            <person name="Luo G."/>
        </authorList>
    </citation>
    <scope>NUCLEOTIDE SEQUENCE [LARGE SCALE GENOMIC DNA]</scope>
    <source>
        <strain evidence="6 8">TF05-12AC</strain>
    </source>
</reference>
<evidence type="ECO:0000313" key="7">
    <source>
        <dbReference type="Proteomes" id="UP000196386"/>
    </source>
</evidence>
<dbReference type="InterPro" id="IPR004090">
    <property type="entry name" value="Chemotax_Me-accpt_rcpt"/>
</dbReference>
<dbReference type="EMBL" id="QVME01000010">
    <property type="protein sequence ID" value="RGE65976.1"/>
    <property type="molecule type" value="Genomic_DNA"/>
</dbReference>
<comment type="caution">
    <text evidence="5">The sequence shown here is derived from an EMBL/GenBank/DDBJ whole genome shotgun (WGS) entry which is preliminary data.</text>
</comment>
<evidence type="ECO:0000313" key="8">
    <source>
        <dbReference type="Proteomes" id="UP000260828"/>
    </source>
</evidence>
<gene>
    <name evidence="5" type="ORF">B5F11_01245</name>
    <name evidence="6" type="ORF">DXC40_15610</name>
</gene>
<feature type="domain" description="Methyl-accepting transducer" evidence="4">
    <location>
        <begin position="1"/>
        <end position="83"/>
    </location>
</feature>
<dbReference type="GO" id="GO:0016020">
    <property type="term" value="C:membrane"/>
    <property type="evidence" value="ECO:0007669"/>
    <property type="project" value="InterPro"/>
</dbReference>
<name>A0A1Y4EI69_9FIRM</name>
<dbReference type="Proteomes" id="UP000196386">
    <property type="component" value="Unassembled WGS sequence"/>
</dbReference>
<dbReference type="EMBL" id="NFKP01000001">
    <property type="protein sequence ID" value="OUP71522.1"/>
    <property type="molecule type" value="Genomic_DNA"/>
</dbReference>
<dbReference type="InterPro" id="IPR004089">
    <property type="entry name" value="MCPsignal_dom"/>
</dbReference>
<accession>A0A1Y4EI69</accession>
<evidence type="ECO:0000256" key="3">
    <source>
        <dbReference type="PROSITE-ProRule" id="PRU00284"/>
    </source>
</evidence>
<evidence type="ECO:0000256" key="1">
    <source>
        <dbReference type="ARBA" id="ARBA00022500"/>
    </source>
</evidence>
<keyword evidence="3" id="KW-0807">Transducer</keyword>
<protein>
    <recommendedName>
        <fullName evidence="4">Methyl-accepting transducer domain-containing protein</fullName>
    </recommendedName>
</protein>
<dbReference type="GO" id="GO:0006935">
    <property type="term" value="P:chemotaxis"/>
    <property type="evidence" value="ECO:0007669"/>
    <property type="project" value="UniProtKB-KW"/>
</dbReference>
<evidence type="ECO:0000256" key="2">
    <source>
        <dbReference type="ARBA" id="ARBA00029447"/>
    </source>
</evidence>
<proteinExistence type="inferred from homology"/>
<dbReference type="Gene3D" id="1.10.287.950">
    <property type="entry name" value="Methyl-accepting chemotaxis protein"/>
    <property type="match status" value="1"/>
</dbReference>
<evidence type="ECO:0000313" key="5">
    <source>
        <dbReference type="EMBL" id="OUP71522.1"/>
    </source>
</evidence>
<dbReference type="SUPFAM" id="SSF58104">
    <property type="entry name" value="Methyl-accepting chemotaxis protein (MCP) signaling domain"/>
    <property type="match status" value="1"/>
</dbReference>
<dbReference type="Pfam" id="PF00015">
    <property type="entry name" value="MCPsignal"/>
    <property type="match status" value="1"/>
</dbReference>
<evidence type="ECO:0000259" key="4">
    <source>
        <dbReference type="PROSITE" id="PS50111"/>
    </source>
</evidence>
<dbReference type="PROSITE" id="PS50111">
    <property type="entry name" value="CHEMOTAXIS_TRANSDUC_2"/>
    <property type="match status" value="1"/>
</dbReference>